<dbReference type="HOGENOM" id="CLU_1236209_0_0_1"/>
<feature type="chain" id="PRO_5002805039" evidence="3">
    <location>
        <begin position="22"/>
        <end position="224"/>
    </location>
</feature>
<dbReference type="Proteomes" id="UP000008744">
    <property type="component" value="Unassembled WGS sequence"/>
</dbReference>
<name>B4H6I8_DROPE</name>
<dbReference type="GO" id="GO:0009986">
    <property type="term" value="C:cell surface"/>
    <property type="evidence" value="ECO:0007669"/>
    <property type="project" value="EnsemblMetazoa"/>
</dbReference>
<evidence type="ECO:0000313" key="5">
    <source>
        <dbReference type="Proteomes" id="UP000008744"/>
    </source>
</evidence>
<keyword evidence="2" id="KW-0472">Membrane</keyword>
<evidence type="ECO:0000256" key="2">
    <source>
        <dbReference type="SAM" id="Phobius"/>
    </source>
</evidence>
<dbReference type="AlphaFoldDB" id="B4H6I8"/>
<keyword evidence="3" id="KW-0732">Signal</keyword>
<dbReference type="STRING" id="7234.B4H6I8"/>
<dbReference type="GO" id="GO:0005385">
    <property type="term" value="F:zinc ion transmembrane transporter activity"/>
    <property type="evidence" value="ECO:0007669"/>
    <property type="project" value="EnsemblMetazoa"/>
</dbReference>
<keyword evidence="2" id="KW-1133">Transmembrane helix</keyword>
<dbReference type="GO" id="GO:0008354">
    <property type="term" value="P:germ cell migration"/>
    <property type="evidence" value="ECO:0007669"/>
    <property type="project" value="EnsemblMetazoa"/>
</dbReference>
<accession>B4H6I8</accession>
<keyword evidence="5" id="KW-1185">Reference proteome</keyword>
<keyword evidence="2" id="KW-0812">Transmembrane</keyword>
<feature type="compositionally biased region" description="Polar residues" evidence="1">
    <location>
        <begin position="56"/>
        <end position="77"/>
    </location>
</feature>
<evidence type="ECO:0000313" key="4">
    <source>
        <dbReference type="EMBL" id="EDW33416.1"/>
    </source>
</evidence>
<dbReference type="GO" id="GO:0035262">
    <property type="term" value="P:gonad morphogenesis"/>
    <property type="evidence" value="ECO:0007669"/>
    <property type="project" value="EnsemblMetazoa"/>
</dbReference>
<gene>
    <name evidence="4" type="primary">Dper\GL15505</name>
    <name evidence="4" type="ORF">Dper_GL15505</name>
</gene>
<feature type="transmembrane region" description="Helical" evidence="2">
    <location>
        <begin position="182"/>
        <end position="202"/>
    </location>
</feature>
<evidence type="ECO:0000256" key="1">
    <source>
        <dbReference type="SAM" id="MobiDB-lite"/>
    </source>
</evidence>
<dbReference type="OrthoDB" id="10265193at2759"/>
<evidence type="ECO:0000256" key="3">
    <source>
        <dbReference type="SAM" id="SignalP"/>
    </source>
</evidence>
<dbReference type="eggNOG" id="KOG2693">
    <property type="taxonomic scope" value="Eukaryota"/>
</dbReference>
<dbReference type="GO" id="GO:0007506">
    <property type="term" value="P:gonadal mesoderm development"/>
    <property type="evidence" value="ECO:0007669"/>
    <property type="project" value="EnsemblMetazoa"/>
</dbReference>
<dbReference type="GO" id="GO:0007417">
    <property type="term" value="P:central nervous system development"/>
    <property type="evidence" value="ECO:0007669"/>
    <property type="project" value="EnsemblMetazoa"/>
</dbReference>
<feature type="region of interest" description="Disordered" evidence="1">
    <location>
        <begin position="46"/>
        <end position="96"/>
    </location>
</feature>
<protein>
    <submittedName>
        <fullName evidence="4">GL15505</fullName>
    </submittedName>
</protein>
<dbReference type="GO" id="GO:0006882">
    <property type="term" value="P:intracellular zinc ion homeostasis"/>
    <property type="evidence" value="ECO:0007669"/>
    <property type="project" value="EnsemblMetazoa"/>
</dbReference>
<organism evidence="5">
    <name type="scientific">Drosophila persimilis</name>
    <name type="common">Fruit fly</name>
    <dbReference type="NCBI Taxonomy" id="7234"/>
    <lineage>
        <taxon>Eukaryota</taxon>
        <taxon>Metazoa</taxon>
        <taxon>Ecdysozoa</taxon>
        <taxon>Arthropoda</taxon>
        <taxon>Hexapoda</taxon>
        <taxon>Insecta</taxon>
        <taxon>Pterygota</taxon>
        <taxon>Neoptera</taxon>
        <taxon>Endopterygota</taxon>
        <taxon>Diptera</taxon>
        <taxon>Brachycera</taxon>
        <taxon>Muscomorpha</taxon>
        <taxon>Ephydroidea</taxon>
        <taxon>Drosophilidae</taxon>
        <taxon>Drosophila</taxon>
        <taxon>Sophophora</taxon>
    </lineage>
</organism>
<proteinExistence type="predicted"/>
<dbReference type="EMBL" id="CH479214">
    <property type="protein sequence ID" value="EDW33416.1"/>
    <property type="molecule type" value="Genomic_DNA"/>
</dbReference>
<sequence>MARHIMAVCVVCLLCAHRLHCQDHVESLLAGATVMHSQEQLNARVYTSLSSSPSSETTDQRQQLAIDDTQNYSTSPPSRRDKRHAEHGHGHSEPPVPQITKYFLEKLMAQQGAMDSSGFNSFLQQINLHSMVASSEGTCVPASRLVHHVQPHDLSHHSHSHSHSEESQMPEISASHKSLAQFLLQILGMLSGVGIMLIIALFEGDLMSVFGTAPPSAAHHQHVH</sequence>
<dbReference type="GO" id="GO:0035147">
    <property type="term" value="P:branch fusion, open tracheal system"/>
    <property type="evidence" value="ECO:0007669"/>
    <property type="project" value="EnsemblMetazoa"/>
</dbReference>
<reference evidence="4 5" key="1">
    <citation type="journal article" date="2007" name="Nature">
        <title>Evolution of genes and genomes on the Drosophila phylogeny.</title>
        <authorList>
            <consortium name="Drosophila 12 Genomes Consortium"/>
            <person name="Clark A.G."/>
            <person name="Eisen M.B."/>
            <person name="Smith D.R."/>
            <person name="Bergman C.M."/>
            <person name="Oliver B."/>
            <person name="Markow T.A."/>
            <person name="Kaufman T.C."/>
            <person name="Kellis M."/>
            <person name="Gelbart W."/>
            <person name="Iyer V.N."/>
            <person name="Pollard D.A."/>
            <person name="Sackton T.B."/>
            <person name="Larracuente A.M."/>
            <person name="Singh N.D."/>
            <person name="Abad J.P."/>
            <person name="Abt D.N."/>
            <person name="Adryan B."/>
            <person name="Aguade M."/>
            <person name="Akashi H."/>
            <person name="Anderson W.W."/>
            <person name="Aquadro C.F."/>
            <person name="Ardell D.H."/>
            <person name="Arguello R."/>
            <person name="Artieri C.G."/>
            <person name="Barbash D.A."/>
            <person name="Barker D."/>
            <person name="Barsanti P."/>
            <person name="Batterham P."/>
            <person name="Batzoglou S."/>
            <person name="Begun D."/>
            <person name="Bhutkar A."/>
            <person name="Blanco E."/>
            <person name="Bosak S.A."/>
            <person name="Bradley R.K."/>
            <person name="Brand A.D."/>
            <person name="Brent M.R."/>
            <person name="Brooks A.N."/>
            <person name="Brown R.H."/>
            <person name="Butlin R.K."/>
            <person name="Caggese C."/>
            <person name="Calvi B.R."/>
            <person name="Bernardo de Carvalho A."/>
            <person name="Caspi A."/>
            <person name="Castrezana S."/>
            <person name="Celniker S.E."/>
            <person name="Chang J.L."/>
            <person name="Chapple C."/>
            <person name="Chatterji S."/>
            <person name="Chinwalla A."/>
            <person name="Civetta A."/>
            <person name="Clifton S.W."/>
            <person name="Comeron J.M."/>
            <person name="Costello J.C."/>
            <person name="Coyne J.A."/>
            <person name="Daub J."/>
            <person name="David R.G."/>
            <person name="Delcher A.L."/>
            <person name="Delehaunty K."/>
            <person name="Do C.B."/>
            <person name="Ebling H."/>
            <person name="Edwards K."/>
            <person name="Eickbush T."/>
            <person name="Evans J.D."/>
            <person name="Filipski A."/>
            <person name="Findeiss S."/>
            <person name="Freyhult E."/>
            <person name="Fulton L."/>
            <person name="Fulton R."/>
            <person name="Garcia A.C."/>
            <person name="Gardiner A."/>
            <person name="Garfield D.A."/>
            <person name="Garvin B.E."/>
            <person name="Gibson G."/>
            <person name="Gilbert D."/>
            <person name="Gnerre S."/>
            <person name="Godfrey J."/>
            <person name="Good R."/>
            <person name="Gotea V."/>
            <person name="Gravely B."/>
            <person name="Greenberg A.J."/>
            <person name="Griffiths-Jones S."/>
            <person name="Gross S."/>
            <person name="Guigo R."/>
            <person name="Gustafson E.A."/>
            <person name="Haerty W."/>
            <person name="Hahn M.W."/>
            <person name="Halligan D.L."/>
            <person name="Halpern A.L."/>
            <person name="Halter G.M."/>
            <person name="Han M.V."/>
            <person name="Heger A."/>
            <person name="Hillier L."/>
            <person name="Hinrichs A.S."/>
            <person name="Holmes I."/>
            <person name="Hoskins R.A."/>
            <person name="Hubisz M.J."/>
            <person name="Hultmark D."/>
            <person name="Huntley M.A."/>
            <person name="Jaffe D.B."/>
            <person name="Jagadeeshan S."/>
            <person name="Jeck W.R."/>
            <person name="Johnson J."/>
            <person name="Jones C.D."/>
            <person name="Jordan W.C."/>
            <person name="Karpen G.H."/>
            <person name="Kataoka E."/>
            <person name="Keightley P.D."/>
            <person name="Kheradpour P."/>
            <person name="Kirkness E.F."/>
            <person name="Koerich L.B."/>
            <person name="Kristiansen K."/>
            <person name="Kudrna D."/>
            <person name="Kulathinal R.J."/>
            <person name="Kumar S."/>
            <person name="Kwok R."/>
            <person name="Lander E."/>
            <person name="Langley C.H."/>
            <person name="Lapoint R."/>
            <person name="Lazzaro B.P."/>
            <person name="Lee S.J."/>
            <person name="Levesque L."/>
            <person name="Li R."/>
            <person name="Lin C.F."/>
            <person name="Lin M.F."/>
            <person name="Lindblad-Toh K."/>
            <person name="Llopart A."/>
            <person name="Long M."/>
            <person name="Low L."/>
            <person name="Lozovsky E."/>
            <person name="Lu J."/>
            <person name="Luo M."/>
            <person name="Machado C.A."/>
            <person name="Makalowski W."/>
            <person name="Marzo M."/>
            <person name="Matsuda M."/>
            <person name="Matzkin L."/>
            <person name="McAllister B."/>
            <person name="McBride C.S."/>
            <person name="McKernan B."/>
            <person name="McKernan K."/>
            <person name="Mendez-Lago M."/>
            <person name="Minx P."/>
            <person name="Mollenhauer M.U."/>
            <person name="Montooth K."/>
            <person name="Mount S.M."/>
            <person name="Mu X."/>
            <person name="Myers E."/>
            <person name="Negre B."/>
            <person name="Newfeld S."/>
            <person name="Nielsen R."/>
            <person name="Noor M.A."/>
            <person name="O'Grady P."/>
            <person name="Pachter L."/>
            <person name="Papaceit M."/>
            <person name="Parisi M.J."/>
            <person name="Parisi M."/>
            <person name="Parts L."/>
            <person name="Pedersen J.S."/>
            <person name="Pesole G."/>
            <person name="Phillippy A.M."/>
            <person name="Ponting C.P."/>
            <person name="Pop M."/>
            <person name="Porcelli D."/>
            <person name="Powell J.R."/>
            <person name="Prohaska S."/>
            <person name="Pruitt K."/>
            <person name="Puig M."/>
            <person name="Quesneville H."/>
            <person name="Ram K.R."/>
            <person name="Rand D."/>
            <person name="Rasmussen M.D."/>
            <person name="Reed L.K."/>
            <person name="Reenan R."/>
            <person name="Reily A."/>
            <person name="Remington K.A."/>
            <person name="Rieger T.T."/>
            <person name="Ritchie M.G."/>
            <person name="Robin C."/>
            <person name="Rogers Y.H."/>
            <person name="Rohde C."/>
            <person name="Rozas J."/>
            <person name="Rubenfield M.J."/>
            <person name="Ruiz A."/>
            <person name="Russo S."/>
            <person name="Salzberg S.L."/>
            <person name="Sanchez-Gracia A."/>
            <person name="Saranga D.J."/>
            <person name="Sato H."/>
            <person name="Schaeffer S.W."/>
            <person name="Schatz M.C."/>
            <person name="Schlenke T."/>
            <person name="Schwartz R."/>
            <person name="Segarra C."/>
            <person name="Singh R.S."/>
            <person name="Sirot L."/>
            <person name="Sirota M."/>
            <person name="Sisneros N.B."/>
            <person name="Smith C.D."/>
            <person name="Smith T.F."/>
            <person name="Spieth J."/>
            <person name="Stage D.E."/>
            <person name="Stark A."/>
            <person name="Stephan W."/>
            <person name="Strausberg R.L."/>
            <person name="Strempel S."/>
            <person name="Sturgill D."/>
            <person name="Sutton G."/>
            <person name="Sutton G.G."/>
            <person name="Tao W."/>
            <person name="Teichmann S."/>
            <person name="Tobari Y.N."/>
            <person name="Tomimura Y."/>
            <person name="Tsolas J.M."/>
            <person name="Valente V.L."/>
            <person name="Venter E."/>
            <person name="Venter J.C."/>
            <person name="Vicario S."/>
            <person name="Vieira F.G."/>
            <person name="Vilella A.J."/>
            <person name="Villasante A."/>
            <person name="Walenz B."/>
            <person name="Wang J."/>
            <person name="Wasserman M."/>
            <person name="Watts T."/>
            <person name="Wilson D."/>
            <person name="Wilson R.K."/>
            <person name="Wing R.A."/>
            <person name="Wolfner M.F."/>
            <person name="Wong A."/>
            <person name="Wong G.K."/>
            <person name="Wu C.I."/>
            <person name="Wu G."/>
            <person name="Yamamoto D."/>
            <person name="Yang H.P."/>
            <person name="Yang S.P."/>
            <person name="Yorke J.A."/>
            <person name="Yoshida K."/>
            <person name="Zdobnov E."/>
            <person name="Zhang P."/>
            <person name="Zhang Y."/>
            <person name="Zimin A.V."/>
            <person name="Baldwin J."/>
            <person name="Abdouelleil A."/>
            <person name="Abdulkadir J."/>
            <person name="Abebe A."/>
            <person name="Abera B."/>
            <person name="Abreu J."/>
            <person name="Acer S.C."/>
            <person name="Aftuck L."/>
            <person name="Alexander A."/>
            <person name="An P."/>
            <person name="Anderson E."/>
            <person name="Anderson S."/>
            <person name="Arachi H."/>
            <person name="Azer M."/>
            <person name="Bachantsang P."/>
            <person name="Barry A."/>
            <person name="Bayul T."/>
            <person name="Berlin A."/>
            <person name="Bessette D."/>
            <person name="Bloom T."/>
            <person name="Blye J."/>
            <person name="Boguslavskiy L."/>
            <person name="Bonnet C."/>
            <person name="Boukhgalter B."/>
            <person name="Bourzgui I."/>
            <person name="Brown A."/>
            <person name="Cahill P."/>
            <person name="Channer S."/>
            <person name="Cheshatsang Y."/>
            <person name="Chuda L."/>
            <person name="Citroen M."/>
            <person name="Collymore A."/>
            <person name="Cooke P."/>
            <person name="Costello M."/>
            <person name="D'Aco K."/>
            <person name="Daza R."/>
            <person name="De Haan G."/>
            <person name="DeGray S."/>
            <person name="DeMaso C."/>
            <person name="Dhargay N."/>
            <person name="Dooley K."/>
            <person name="Dooley E."/>
            <person name="Doricent M."/>
            <person name="Dorje P."/>
            <person name="Dorjee K."/>
            <person name="Dupes A."/>
            <person name="Elong R."/>
            <person name="Falk J."/>
            <person name="Farina A."/>
            <person name="Faro S."/>
            <person name="Ferguson D."/>
            <person name="Fisher S."/>
            <person name="Foley C.D."/>
            <person name="Franke A."/>
            <person name="Friedrich D."/>
            <person name="Gadbois L."/>
            <person name="Gearin G."/>
            <person name="Gearin C.R."/>
            <person name="Giannoukos G."/>
            <person name="Goode T."/>
            <person name="Graham J."/>
            <person name="Grandbois E."/>
            <person name="Grewal S."/>
            <person name="Gyaltsen K."/>
            <person name="Hafez N."/>
            <person name="Hagos B."/>
            <person name="Hall J."/>
            <person name="Henson C."/>
            <person name="Hollinger A."/>
            <person name="Honan T."/>
            <person name="Huard M.D."/>
            <person name="Hughes L."/>
            <person name="Hurhula B."/>
            <person name="Husby M.E."/>
            <person name="Kamat A."/>
            <person name="Kanga B."/>
            <person name="Kashin S."/>
            <person name="Khazanovich D."/>
            <person name="Kisner P."/>
            <person name="Lance K."/>
            <person name="Lara M."/>
            <person name="Lee W."/>
            <person name="Lennon N."/>
            <person name="Letendre F."/>
            <person name="LeVine R."/>
            <person name="Lipovsky A."/>
            <person name="Liu X."/>
            <person name="Liu J."/>
            <person name="Liu S."/>
            <person name="Lokyitsang T."/>
            <person name="Lokyitsang Y."/>
            <person name="Lubonja R."/>
            <person name="Lui A."/>
            <person name="MacDonald P."/>
            <person name="Magnisalis V."/>
            <person name="Maru K."/>
            <person name="Matthews C."/>
            <person name="McCusker W."/>
            <person name="McDonough S."/>
            <person name="Mehta T."/>
            <person name="Meldrim J."/>
            <person name="Meneus L."/>
            <person name="Mihai O."/>
            <person name="Mihalev A."/>
            <person name="Mihova T."/>
            <person name="Mittelman R."/>
            <person name="Mlenga V."/>
            <person name="Montmayeur A."/>
            <person name="Mulrain L."/>
            <person name="Navidi A."/>
            <person name="Naylor J."/>
            <person name="Negash T."/>
            <person name="Nguyen T."/>
            <person name="Nguyen N."/>
            <person name="Nicol R."/>
            <person name="Norbu C."/>
            <person name="Norbu N."/>
            <person name="Novod N."/>
            <person name="O'Neill B."/>
            <person name="Osman S."/>
            <person name="Markiewicz E."/>
            <person name="Oyono O.L."/>
            <person name="Patti C."/>
            <person name="Phunkhang P."/>
            <person name="Pierre F."/>
            <person name="Priest M."/>
            <person name="Raghuraman S."/>
            <person name="Rege F."/>
            <person name="Reyes R."/>
            <person name="Rise C."/>
            <person name="Rogov P."/>
            <person name="Ross K."/>
            <person name="Ryan E."/>
            <person name="Settipalli S."/>
            <person name="Shea T."/>
            <person name="Sherpa N."/>
            <person name="Shi L."/>
            <person name="Shih D."/>
            <person name="Sparrow T."/>
            <person name="Spaulding J."/>
            <person name="Stalker J."/>
            <person name="Stange-Thomann N."/>
            <person name="Stavropoulos S."/>
            <person name="Stone C."/>
            <person name="Strader C."/>
            <person name="Tesfaye S."/>
            <person name="Thomson T."/>
            <person name="Thoulutsang Y."/>
            <person name="Thoulutsang D."/>
            <person name="Topham K."/>
            <person name="Topping I."/>
            <person name="Tsamla T."/>
            <person name="Vassiliev H."/>
            <person name="Vo A."/>
            <person name="Wangchuk T."/>
            <person name="Wangdi T."/>
            <person name="Weiand M."/>
            <person name="Wilkinson J."/>
            <person name="Wilson A."/>
            <person name="Yadav S."/>
            <person name="Young G."/>
            <person name="Yu Q."/>
            <person name="Zembek L."/>
            <person name="Zhong D."/>
            <person name="Zimmer A."/>
            <person name="Zwirko Z."/>
            <person name="Jaffe D.B."/>
            <person name="Alvarez P."/>
            <person name="Brockman W."/>
            <person name="Butler J."/>
            <person name="Chin C."/>
            <person name="Gnerre S."/>
            <person name="Grabherr M."/>
            <person name="Kleber M."/>
            <person name="Mauceli E."/>
            <person name="MacCallum I."/>
        </authorList>
    </citation>
    <scope>NUCLEOTIDE SEQUENCE [LARGE SCALE GENOMIC DNA]</scope>
    <source>
        <strain evidence="5">MSH-3 / Tucson 14011-0111.49</strain>
    </source>
</reference>
<feature type="signal peptide" evidence="3">
    <location>
        <begin position="1"/>
        <end position="21"/>
    </location>
</feature>
<feature type="compositionally biased region" description="Basic and acidic residues" evidence="1">
    <location>
        <begin position="83"/>
        <end position="92"/>
    </location>
</feature>
<dbReference type="GO" id="GO:0016323">
    <property type="term" value="C:basolateral plasma membrane"/>
    <property type="evidence" value="ECO:0007669"/>
    <property type="project" value="EnsemblMetazoa"/>
</dbReference>